<comment type="caution">
    <text evidence="1">The sequence shown here is derived from an EMBL/GenBank/DDBJ whole genome shotgun (WGS) entry which is preliminary data.</text>
</comment>
<dbReference type="AlphaFoldDB" id="A0AA38FML0"/>
<gene>
    <name evidence="1" type="ORF">KI387_035383</name>
</gene>
<evidence type="ECO:0000313" key="2">
    <source>
        <dbReference type="Proteomes" id="UP000824469"/>
    </source>
</evidence>
<keyword evidence="2" id="KW-1185">Reference proteome</keyword>
<proteinExistence type="predicted"/>
<dbReference type="EMBL" id="JAHRHJ020000007">
    <property type="protein sequence ID" value="KAH9307472.1"/>
    <property type="molecule type" value="Genomic_DNA"/>
</dbReference>
<name>A0AA38FML0_TAXCH</name>
<feature type="non-terminal residue" evidence="1">
    <location>
        <position position="165"/>
    </location>
</feature>
<protein>
    <submittedName>
        <fullName evidence="1">Uncharacterized protein</fullName>
    </submittedName>
</protein>
<evidence type="ECO:0000313" key="1">
    <source>
        <dbReference type="EMBL" id="KAH9307472.1"/>
    </source>
</evidence>
<dbReference type="Proteomes" id="UP000824469">
    <property type="component" value="Unassembled WGS sequence"/>
</dbReference>
<feature type="non-terminal residue" evidence="1">
    <location>
        <position position="1"/>
    </location>
</feature>
<reference evidence="1 2" key="1">
    <citation type="journal article" date="2021" name="Nat. Plants">
        <title>The Taxus genome provides insights into paclitaxel biosynthesis.</title>
        <authorList>
            <person name="Xiong X."/>
            <person name="Gou J."/>
            <person name="Liao Q."/>
            <person name="Li Y."/>
            <person name="Zhou Q."/>
            <person name="Bi G."/>
            <person name="Li C."/>
            <person name="Du R."/>
            <person name="Wang X."/>
            <person name="Sun T."/>
            <person name="Guo L."/>
            <person name="Liang H."/>
            <person name="Lu P."/>
            <person name="Wu Y."/>
            <person name="Zhang Z."/>
            <person name="Ro D.K."/>
            <person name="Shang Y."/>
            <person name="Huang S."/>
            <person name="Yan J."/>
        </authorList>
    </citation>
    <scope>NUCLEOTIDE SEQUENCE [LARGE SCALE GENOMIC DNA]</scope>
    <source>
        <strain evidence="1">Ta-2019</strain>
    </source>
</reference>
<accession>A0AA38FML0</accession>
<sequence length="165" mass="18587">VGFILRRAQPRTLDNSQEYAIEVGYDMILFGKLKNPNGKRKGQTSKEGVIDSLIQKLANDVISLKKQLAQATFPREGYPNQNQNHSKNGIDGGERRLSFEAPHVNVTCEARPKEDFDEAEFDENNEGILAIDEIDSARNIGFCEYTPSFDDEDDETIADMNSHSY</sequence>
<organism evidence="1 2">
    <name type="scientific">Taxus chinensis</name>
    <name type="common">Chinese yew</name>
    <name type="synonym">Taxus wallichiana var. chinensis</name>
    <dbReference type="NCBI Taxonomy" id="29808"/>
    <lineage>
        <taxon>Eukaryota</taxon>
        <taxon>Viridiplantae</taxon>
        <taxon>Streptophyta</taxon>
        <taxon>Embryophyta</taxon>
        <taxon>Tracheophyta</taxon>
        <taxon>Spermatophyta</taxon>
        <taxon>Pinopsida</taxon>
        <taxon>Pinidae</taxon>
        <taxon>Conifers II</taxon>
        <taxon>Cupressales</taxon>
        <taxon>Taxaceae</taxon>
        <taxon>Taxus</taxon>
    </lineage>
</organism>